<proteinExistence type="predicted"/>
<reference evidence="1 2" key="1">
    <citation type="journal article" date="2019" name="Sci. Rep.">
        <title>Extended insight into the Mycobacterium chelonae-abscessus complex through whole genome sequencing of Mycobacterium salmoniphilum outbreak and Mycobacterium salmoniphilum-like strains.</title>
        <authorList>
            <person name="Behra P.R.K."/>
            <person name="Das S."/>
            <person name="Pettersson B.M.F."/>
            <person name="Shirreff L."/>
            <person name="DuCote T."/>
            <person name="Jacobsson K.G."/>
            <person name="Ennis D.G."/>
            <person name="Kirsebom L.A."/>
        </authorList>
    </citation>
    <scope>NUCLEOTIDE SEQUENCE [LARGE SCALE GENOMIC DNA]</scope>
    <source>
        <strain evidence="1 2">DE 4585</strain>
    </source>
</reference>
<dbReference type="Proteomes" id="UP000295117">
    <property type="component" value="Unassembled WGS sequence"/>
</dbReference>
<comment type="caution">
    <text evidence="1">The sequence shown here is derived from an EMBL/GenBank/DDBJ whole genome shotgun (WGS) entry which is preliminary data.</text>
</comment>
<protein>
    <submittedName>
        <fullName evidence="1">Uncharacterized protein</fullName>
    </submittedName>
</protein>
<accession>A0A4R8S514</accession>
<dbReference type="AlphaFoldDB" id="A0A4R8S514"/>
<name>A0A4R8S514_9MYCO</name>
<evidence type="ECO:0000313" key="2">
    <source>
        <dbReference type="Proteomes" id="UP000295117"/>
    </source>
</evidence>
<gene>
    <name evidence="1" type="ORF">DE4585_03895</name>
</gene>
<dbReference type="EMBL" id="PECH01000008">
    <property type="protein sequence ID" value="TDZ80144.1"/>
    <property type="molecule type" value="Genomic_DNA"/>
</dbReference>
<organism evidence="1 2">
    <name type="scientific">Mycobacteroides salmoniphilum</name>
    <dbReference type="NCBI Taxonomy" id="404941"/>
    <lineage>
        <taxon>Bacteria</taxon>
        <taxon>Bacillati</taxon>
        <taxon>Actinomycetota</taxon>
        <taxon>Actinomycetes</taxon>
        <taxon>Mycobacteriales</taxon>
        <taxon>Mycobacteriaceae</taxon>
        <taxon>Mycobacteroides</taxon>
    </lineage>
</organism>
<sequence>MAAAMPKTTPLASFIADFIASLAEVSLLS</sequence>
<evidence type="ECO:0000313" key="1">
    <source>
        <dbReference type="EMBL" id="TDZ80144.1"/>
    </source>
</evidence>